<keyword evidence="6 8" id="KW-1133">Transmembrane helix</keyword>
<dbReference type="GO" id="GO:0005886">
    <property type="term" value="C:plasma membrane"/>
    <property type="evidence" value="ECO:0007669"/>
    <property type="project" value="UniProtKB-SubCell"/>
</dbReference>
<evidence type="ECO:0000256" key="6">
    <source>
        <dbReference type="ARBA" id="ARBA00022989"/>
    </source>
</evidence>
<dbReference type="PANTHER" id="PTHR30269">
    <property type="entry name" value="TRANSMEMBRANE PROTEIN YFCA"/>
    <property type="match status" value="1"/>
</dbReference>
<accession>A0A8J2U8P5</accession>
<name>A0A8J2U8P5_9GAMM</name>
<dbReference type="InterPro" id="IPR052017">
    <property type="entry name" value="TSUP"/>
</dbReference>
<keyword evidence="10" id="KW-1185">Reference proteome</keyword>
<dbReference type="AlphaFoldDB" id="A0A8J2U8P5"/>
<dbReference type="Pfam" id="PF01925">
    <property type="entry name" value="TauE"/>
    <property type="match status" value="1"/>
</dbReference>
<comment type="subcellular location">
    <subcellularLocation>
        <location evidence="1 8">Cell membrane</location>
        <topology evidence="1 8">Multi-pass membrane protein</topology>
    </subcellularLocation>
</comment>
<evidence type="ECO:0000256" key="8">
    <source>
        <dbReference type="RuleBase" id="RU363041"/>
    </source>
</evidence>
<evidence type="ECO:0000256" key="5">
    <source>
        <dbReference type="ARBA" id="ARBA00022692"/>
    </source>
</evidence>
<evidence type="ECO:0000256" key="2">
    <source>
        <dbReference type="ARBA" id="ARBA00009142"/>
    </source>
</evidence>
<sequence length="255" mass="26998">MEFISPEIWALLSLAAFVAGFIDAIAGGGGLLTIPALLFAGLPPHLALGTNKLAASFGSLTASITFYKKRLFFPNFWLVAMACTAIGAALGTVAAYFTNQQVLEKALPIIVLFTAVYSLLTKLKTPSNATDPNTPPSQAKQCVQGTVLGFYDGIAGPGTGAFWTLSTLKLHKLDLLYSSGVARTMNFISNFVSLVTFIILGQVSWLIGLSMGLCIMAGAYIGAHSAIRFGANLIRPIFITGVSLLAIKLCWNAWA</sequence>
<evidence type="ECO:0000256" key="3">
    <source>
        <dbReference type="ARBA" id="ARBA00022448"/>
    </source>
</evidence>
<gene>
    <name evidence="9" type="ORF">GCM10011369_31550</name>
</gene>
<dbReference type="RefSeq" id="WP_087507163.1">
    <property type="nucleotide sequence ID" value="NZ_BMDX01000021.1"/>
</dbReference>
<evidence type="ECO:0000313" key="10">
    <source>
        <dbReference type="Proteomes" id="UP000619743"/>
    </source>
</evidence>
<evidence type="ECO:0000313" key="9">
    <source>
        <dbReference type="EMBL" id="GGA87167.1"/>
    </source>
</evidence>
<reference evidence="10" key="1">
    <citation type="journal article" date="2019" name="Int. J. Syst. Evol. Microbiol.">
        <title>The Global Catalogue of Microorganisms (GCM) 10K type strain sequencing project: providing services to taxonomists for standard genome sequencing and annotation.</title>
        <authorList>
            <consortium name="The Broad Institute Genomics Platform"/>
            <consortium name="The Broad Institute Genome Sequencing Center for Infectious Disease"/>
            <person name="Wu L."/>
            <person name="Ma J."/>
        </authorList>
    </citation>
    <scope>NUCLEOTIDE SEQUENCE [LARGE SCALE GENOMIC DNA]</scope>
    <source>
        <strain evidence="10">CGMCC 1.10130</strain>
    </source>
</reference>
<comment type="similarity">
    <text evidence="2 8">Belongs to the 4-toluene sulfonate uptake permease (TSUP) (TC 2.A.102) family.</text>
</comment>
<dbReference type="Proteomes" id="UP000619743">
    <property type="component" value="Unassembled WGS sequence"/>
</dbReference>
<protein>
    <recommendedName>
        <fullName evidence="8">Probable membrane transporter protein</fullName>
    </recommendedName>
</protein>
<dbReference type="EMBL" id="BMDX01000021">
    <property type="protein sequence ID" value="GGA87167.1"/>
    <property type="molecule type" value="Genomic_DNA"/>
</dbReference>
<proteinExistence type="inferred from homology"/>
<feature type="transmembrane region" description="Helical" evidence="8">
    <location>
        <begin position="12"/>
        <end position="40"/>
    </location>
</feature>
<evidence type="ECO:0000256" key="4">
    <source>
        <dbReference type="ARBA" id="ARBA00022475"/>
    </source>
</evidence>
<evidence type="ECO:0000256" key="7">
    <source>
        <dbReference type="ARBA" id="ARBA00023136"/>
    </source>
</evidence>
<dbReference type="InterPro" id="IPR002781">
    <property type="entry name" value="TM_pro_TauE-like"/>
</dbReference>
<evidence type="ECO:0000256" key="1">
    <source>
        <dbReference type="ARBA" id="ARBA00004651"/>
    </source>
</evidence>
<comment type="caution">
    <text evidence="9">The sequence shown here is derived from an EMBL/GenBank/DDBJ whole genome shotgun (WGS) entry which is preliminary data.</text>
</comment>
<keyword evidence="4 8" id="KW-1003">Cell membrane</keyword>
<feature type="transmembrane region" description="Helical" evidence="8">
    <location>
        <begin position="76"/>
        <end position="97"/>
    </location>
</feature>
<keyword evidence="7 8" id="KW-0472">Membrane</keyword>
<feature type="transmembrane region" description="Helical" evidence="8">
    <location>
        <begin position="233"/>
        <end position="254"/>
    </location>
</feature>
<dbReference type="PANTHER" id="PTHR30269:SF25">
    <property type="entry name" value="MEMBRANE TRANSPORTER PROTEIN-RELATED"/>
    <property type="match status" value="1"/>
</dbReference>
<keyword evidence="3" id="KW-0813">Transport</keyword>
<feature type="transmembrane region" description="Helical" evidence="8">
    <location>
        <begin position="175"/>
        <end position="199"/>
    </location>
</feature>
<keyword evidence="5 8" id="KW-0812">Transmembrane</keyword>
<dbReference type="OrthoDB" id="554695at2"/>
<organism evidence="9 10">
    <name type="scientific">Neiella marina</name>
    <dbReference type="NCBI Taxonomy" id="508461"/>
    <lineage>
        <taxon>Bacteria</taxon>
        <taxon>Pseudomonadati</taxon>
        <taxon>Pseudomonadota</taxon>
        <taxon>Gammaproteobacteria</taxon>
        <taxon>Alteromonadales</taxon>
        <taxon>Echinimonadaceae</taxon>
        <taxon>Neiella</taxon>
    </lineage>
</organism>